<dbReference type="Proteomes" id="UP001296104">
    <property type="component" value="Unassembled WGS sequence"/>
</dbReference>
<evidence type="ECO:0000313" key="2">
    <source>
        <dbReference type="EMBL" id="CAK3814645.1"/>
    </source>
</evidence>
<evidence type="ECO:0000256" key="1">
    <source>
        <dbReference type="SAM" id="MobiDB-lite"/>
    </source>
</evidence>
<dbReference type="EMBL" id="CAVMBE010000004">
    <property type="protein sequence ID" value="CAK3814645.1"/>
    <property type="molecule type" value="Genomic_DNA"/>
</dbReference>
<dbReference type="AlphaFoldDB" id="A0AAI8YSB2"/>
<proteinExistence type="predicted"/>
<feature type="region of interest" description="Disordered" evidence="1">
    <location>
        <begin position="1"/>
        <end position="27"/>
    </location>
</feature>
<comment type="caution">
    <text evidence="2">The sequence shown here is derived from an EMBL/GenBank/DDBJ whole genome shotgun (WGS) entry which is preliminary data.</text>
</comment>
<keyword evidence="3" id="KW-1185">Reference proteome</keyword>
<reference evidence="2" key="1">
    <citation type="submission" date="2023-11" db="EMBL/GenBank/DDBJ databases">
        <authorList>
            <person name="Alioto T."/>
            <person name="Alioto T."/>
            <person name="Gomez Garrido J."/>
        </authorList>
    </citation>
    <scope>NUCLEOTIDE SEQUENCE</scope>
</reference>
<protein>
    <submittedName>
        <fullName evidence="2">Uncharacterized protein</fullName>
    </submittedName>
</protein>
<organism evidence="2 3">
    <name type="scientific">Lecanosticta acicola</name>
    <dbReference type="NCBI Taxonomy" id="111012"/>
    <lineage>
        <taxon>Eukaryota</taxon>
        <taxon>Fungi</taxon>
        <taxon>Dikarya</taxon>
        <taxon>Ascomycota</taxon>
        <taxon>Pezizomycotina</taxon>
        <taxon>Dothideomycetes</taxon>
        <taxon>Dothideomycetidae</taxon>
        <taxon>Mycosphaerellales</taxon>
        <taxon>Mycosphaerellaceae</taxon>
        <taxon>Lecanosticta</taxon>
    </lineage>
</organism>
<evidence type="ECO:0000313" key="3">
    <source>
        <dbReference type="Proteomes" id="UP001296104"/>
    </source>
</evidence>
<sequence length="252" mass="28892">MKSMIGKKKDRGRKVQVQVPSRPPARPPDLYAKLERVLKVVIGIKSHFAPPTITPNLELHAWHSRHTLSRMERPAKRAKMDFTKEATVEVIYNSKTTTFHVPTQLAMSQSADMDSYFKTYCDGTYRIYTHEPTIFCMLLELWHYDEIVLDRDLDTTEQWMHLFKVYSLALDVDASPSSDKILAVIKQRLDRGEIPPAAAVAWTYETPDEDCGAVREAVVEAVCKKLLQKDLSNPLTDFVNDVMKEAKKRKDP</sequence>
<gene>
    <name evidence="2" type="ORF">LECACI_7A001083</name>
</gene>
<accession>A0AAI8YSB2</accession>
<feature type="compositionally biased region" description="Basic residues" evidence="1">
    <location>
        <begin position="1"/>
        <end position="14"/>
    </location>
</feature>
<name>A0AAI8YSB2_9PEZI</name>